<dbReference type="SUPFAM" id="SSF51735">
    <property type="entry name" value="NAD(P)-binding Rossmann-fold domains"/>
    <property type="match status" value="1"/>
</dbReference>
<comment type="pathway">
    <text evidence="1 6">Carbohydrate biosynthesis; dTDP-L-rhamnose biosynthesis.</text>
</comment>
<dbReference type="PATRIC" id="fig|908627.4.peg.574"/>
<dbReference type="GO" id="GO:0005829">
    <property type="term" value="C:cytosol"/>
    <property type="evidence" value="ECO:0007669"/>
    <property type="project" value="TreeGrafter"/>
</dbReference>
<dbReference type="InterPro" id="IPR029903">
    <property type="entry name" value="RmlD-like-bd"/>
</dbReference>
<reference evidence="8 9" key="1">
    <citation type="journal article" date="2015" name="Genome Announc.">
        <title>Draft Genome Sequence of Burkholderia sp. Strain PML1(12), an Ectomycorrhizosphere-Inhabiting Bacterium with Effective Mineral-Weathering Ability.</title>
        <authorList>
            <person name="Uroz S."/>
            <person name="Oger P."/>
        </authorList>
    </citation>
    <scope>NUCLEOTIDE SEQUENCE [LARGE SCALE GENOMIC DNA]</scope>
    <source>
        <strain evidence="9">PML1(12)</strain>
    </source>
</reference>
<dbReference type="RefSeq" id="WP_047845044.1">
    <property type="nucleotide sequence ID" value="NZ_AEJF01000016.1"/>
</dbReference>
<evidence type="ECO:0000313" key="9">
    <source>
        <dbReference type="Proteomes" id="UP000035963"/>
    </source>
</evidence>
<gene>
    <name evidence="8" type="ORF">EOS_02570</name>
</gene>
<evidence type="ECO:0000256" key="1">
    <source>
        <dbReference type="ARBA" id="ARBA00004781"/>
    </source>
</evidence>
<keyword evidence="6" id="KW-0560">Oxidoreductase</keyword>
<dbReference type="Proteomes" id="UP000035963">
    <property type="component" value="Unassembled WGS sequence"/>
</dbReference>
<dbReference type="InterPro" id="IPR036291">
    <property type="entry name" value="NAD(P)-bd_dom_sf"/>
</dbReference>
<name>A0A0J1G6A5_9BURK</name>
<comment type="similarity">
    <text evidence="2 6">Belongs to the dTDP-4-dehydrorhamnose reductase family.</text>
</comment>
<sequence>MTGPERKLILLTGANGQVGFELARCLQGLGRVVALDRGGLDLADSDQIRRVVRELAPALIVNAAAYTAVDSAESDAAAAMRLNAHAPALLAQEAKRLGALLVHYSTDYVFDGTKDGPYDEGDVANPLNAYGKSKLAGEQAIAATGCAHLIFRTSWVYGARGKNFLRTMLRLGAERDELSVVADQIGAPTWSRTVATLTADALSQLLIHDQDEWMRSSGIYHLSASGATSWCGFAQAIFDNSTLEKKPVVKAIPTAAYPGYPGYPEYPTPAARPRNSRLSNQKLFTTFGLTAPDWREALRLCMTDLL</sequence>
<dbReference type="NCBIfam" id="TIGR01214">
    <property type="entry name" value="rmlD"/>
    <property type="match status" value="1"/>
</dbReference>
<keyword evidence="9" id="KW-1185">Reference proteome</keyword>
<evidence type="ECO:0000313" key="8">
    <source>
        <dbReference type="EMBL" id="KLU27793.1"/>
    </source>
</evidence>
<dbReference type="OrthoDB" id="9803892at2"/>
<protein>
    <recommendedName>
        <fullName evidence="4 6">dTDP-4-dehydrorhamnose reductase</fullName>
        <ecNumber evidence="3 6">1.1.1.133</ecNumber>
    </recommendedName>
</protein>
<dbReference type="UniPathway" id="UPA00124"/>
<evidence type="ECO:0000256" key="3">
    <source>
        <dbReference type="ARBA" id="ARBA00012929"/>
    </source>
</evidence>
<comment type="cofactor">
    <cofactor evidence="6">
        <name>Mg(2+)</name>
        <dbReference type="ChEBI" id="CHEBI:18420"/>
    </cofactor>
    <text evidence="6">Binds 1 Mg(2+) ion per monomer.</text>
</comment>
<evidence type="ECO:0000256" key="4">
    <source>
        <dbReference type="ARBA" id="ARBA00017099"/>
    </source>
</evidence>
<dbReference type="EC" id="1.1.1.133" evidence="3 6"/>
<evidence type="ECO:0000256" key="6">
    <source>
        <dbReference type="RuleBase" id="RU364082"/>
    </source>
</evidence>
<dbReference type="Pfam" id="PF04321">
    <property type="entry name" value="RmlD_sub_bind"/>
    <property type="match status" value="1"/>
</dbReference>
<comment type="catalytic activity">
    <reaction evidence="5 6">
        <text>dTDP-beta-L-rhamnose + NADP(+) = dTDP-4-dehydro-beta-L-rhamnose + NADPH + H(+)</text>
        <dbReference type="Rhea" id="RHEA:21796"/>
        <dbReference type="ChEBI" id="CHEBI:15378"/>
        <dbReference type="ChEBI" id="CHEBI:57510"/>
        <dbReference type="ChEBI" id="CHEBI:57783"/>
        <dbReference type="ChEBI" id="CHEBI:58349"/>
        <dbReference type="ChEBI" id="CHEBI:62830"/>
        <dbReference type="EC" id="1.1.1.133"/>
    </reaction>
</comment>
<organism evidence="8 9">
    <name type="scientific">Caballeronia mineralivorans PML1(12)</name>
    <dbReference type="NCBI Taxonomy" id="908627"/>
    <lineage>
        <taxon>Bacteria</taxon>
        <taxon>Pseudomonadati</taxon>
        <taxon>Pseudomonadota</taxon>
        <taxon>Betaproteobacteria</taxon>
        <taxon>Burkholderiales</taxon>
        <taxon>Burkholderiaceae</taxon>
        <taxon>Caballeronia</taxon>
    </lineage>
</organism>
<comment type="caution">
    <text evidence="8">The sequence shown here is derived from an EMBL/GenBank/DDBJ whole genome shotgun (WGS) entry which is preliminary data.</text>
</comment>
<dbReference type="PANTHER" id="PTHR10491:SF4">
    <property type="entry name" value="METHIONINE ADENOSYLTRANSFERASE 2 SUBUNIT BETA"/>
    <property type="match status" value="1"/>
</dbReference>
<evidence type="ECO:0000256" key="2">
    <source>
        <dbReference type="ARBA" id="ARBA00010944"/>
    </source>
</evidence>
<proteinExistence type="inferred from homology"/>
<dbReference type="Gene3D" id="3.90.25.10">
    <property type="entry name" value="UDP-galactose 4-epimerase, domain 1"/>
    <property type="match status" value="1"/>
</dbReference>
<dbReference type="InterPro" id="IPR005913">
    <property type="entry name" value="dTDP_dehydrorham_reduct"/>
</dbReference>
<evidence type="ECO:0000256" key="5">
    <source>
        <dbReference type="ARBA" id="ARBA00048200"/>
    </source>
</evidence>
<dbReference type="CDD" id="cd05254">
    <property type="entry name" value="dTDP_HR_like_SDR_e"/>
    <property type="match status" value="1"/>
</dbReference>
<evidence type="ECO:0000259" key="7">
    <source>
        <dbReference type="Pfam" id="PF04321"/>
    </source>
</evidence>
<dbReference type="AlphaFoldDB" id="A0A0J1G6A5"/>
<dbReference type="Gene3D" id="3.40.50.720">
    <property type="entry name" value="NAD(P)-binding Rossmann-like Domain"/>
    <property type="match status" value="1"/>
</dbReference>
<accession>A0A0J1G6A5</accession>
<dbReference type="GO" id="GO:0019305">
    <property type="term" value="P:dTDP-rhamnose biosynthetic process"/>
    <property type="evidence" value="ECO:0007669"/>
    <property type="project" value="UniProtKB-UniPathway"/>
</dbReference>
<comment type="function">
    <text evidence="6">Catalyzes the reduction of dTDP-6-deoxy-L-lyxo-4-hexulose to yield dTDP-L-rhamnose.</text>
</comment>
<feature type="domain" description="RmlD-like substrate binding" evidence="7">
    <location>
        <begin position="9"/>
        <end position="304"/>
    </location>
</feature>
<keyword evidence="6" id="KW-0521">NADP</keyword>
<dbReference type="PANTHER" id="PTHR10491">
    <property type="entry name" value="DTDP-4-DEHYDRORHAMNOSE REDUCTASE"/>
    <property type="match status" value="1"/>
</dbReference>
<dbReference type="EMBL" id="AEJF01000016">
    <property type="protein sequence ID" value="KLU27793.1"/>
    <property type="molecule type" value="Genomic_DNA"/>
</dbReference>
<dbReference type="GO" id="GO:0008831">
    <property type="term" value="F:dTDP-4-dehydrorhamnose reductase activity"/>
    <property type="evidence" value="ECO:0007669"/>
    <property type="project" value="UniProtKB-EC"/>
</dbReference>